<organism evidence="2">
    <name type="scientific">marine sediment metagenome</name>
    <dbReference type="NCBI Taxonomy" id="412755"/>
    <lineage>
        <taxon>unclassified sequences</taxon>
        <taxon>metagenomes</taxon>
        <taxon>ecological metagenomes</taxon>
    </lineage>
</organism>
<comment type="caution">
    <text evidence="2">The sequence shown here is derived from an EMBL/GenBank/DDBJ whole genome shotgun (WGS) entry which is preliminary data.</text>
</comment>
<name>X1P3V8_9ZZZZ</name>
<dbReference type="AlphaFoldDB" id="X1P3V8"/>
<keyword evidence="1" id="KW-0472">Membrane</keyword>
<evidence type="ECO:0000256" key="1">
    <source>
        <dbReference type="SAM" id="Phobius"/>
    </source>
</evidence>
<gene>
    <name evidence="2" type="ORF">S06H3_47348</name>
</gene>
<protein>
    <submittedName>
        <fullName evidence="2">Uncharacterized protein</fullName>
    </submittedName>
</protein>
<reference evidence="2" key="1">
    <citation type="journal article" date="2014" name="Front. Microbiol.">
        <title>High frequency of phylogenetically diverse reductive dehalogenase-homologous genes in deep subseafloor sedimentary metagenomes.</title>
        <authorList>
            <person name="Kawai M."/>
            <person name="Futagami T."/>
            <person name="Toyoda A."/>
            <person name="Takaki Y."/>
            <person name="Nishi S."/>
            <person name="Hori S."/>
            <person name="Arai W."/>
            <person name="Tsubouchi T."/>
            <person name="Morono Y."/>
            <person name="Uchiyama I."/>
            <person name="Ito T."/>
            <person name="Fujiyama A."/>
            <person name="Inagaki F."/>
            <person name="Takami H."/>
        </authorList>
    </citation>
    <scope>NUCLEOTIDE SEQUENCE</scope>
    <source>
        <strain evidence="2">Expedition CK06-06</strain>
    </source>
</reference>
<dbReference type="EMBL" id="BARV01029734">
    <property type="protein sequence ID" value="GAI33740.1"/>
    <property type="molecule type" value="Genomic_DNA"/>
</dbReference>
<accession>X1P3V8</accession>
<feature type="transmembrane region" description="Helical" evidence="1">
    <location>
        <begin position="20"/>
        <end position="38"/>
    </location>
</feature>
<proteinExistence type="predicted"/>
<keyword evidence="1" id="KW-1133">Transmembrane helix</keyword>
<keyword evidence="1" id="KW-0812">Transmembrane</keyword>
<feature type="non-terminal residue" evidence="2">
    <location>
        <position position="43"/>
    </location>
</feature>
<sequence>MESRIRKAFERLDNEEGIAAIGSAIYYAVVSAAVSAAVNKGNP</sequence>
<evidence type="ECO:0000313" key="2">
    <source>
        <dbReference type="EMBL" id="GAI33740.1"/>
    </source>
</evidence>